<reference evidence="1" key="1">
    <citation type="submission" date="2021-06" db="EMBL/GenBank/DDBJ databases">
        <authorList>
            <person name="Kallberg Y."/>
            <person name="Tangrot J."/>
            <person name="Rosling A."/>
        </authorList>
    </citation>
    <scope>NUCLEOTIDE SEQUENCE</scope>
    <source>
        <strain evidence="1">MA461A</strain>
    </source>
</reference>
<gene>
    <name evidence="1" type="ORF">RPERSI_LOCUS28002</name>
</gene>
<evidence type="ECO:0000313" key="2">
    <source>
        <dbReference type="Proteomes" id="UP000789920"/>
    </source>
</evidence>
<accession>A0ACA9S9G5</accession>
<comment type="caution">
    <text evidence="1">The sequence shown here is derived from an EMBL/GenBank/DDBJ whole genome shotgun (WGS) entry which is preliminary data.</text>
</comment>
<proteinExistence type="predicted"/>
<evidence type="ECO:0000313" key="1">
    <source>
        <dbReference type="EMBL" id="CAG8831038.1"/>
    </source>
</evidence>
<dbReference type="Proteomes" id="UP000789920">
    <property type="component" value="Unassembled WGS sequence"/>
</dbReference>
<feature type="non-terminal residue" evidence="1">
    <location>
        <position position="1"/>
    </location>
</feature>
<sequence length="51" mass="6184">FLEECNIKSFRDNIGIYLTSLETIIKTENGRRRERAQQLYKQYKEASLRIF</sequence>
<organism evidence="1 2">
    <name type="scientific">Racocetra persica</name>
    <dbReference type="NCBI Taxonomy" id="160502"/>
    <lineage>
        <taxon>Eukaryota</taxon>
        <taxon>Fungi</taxon>
        <taxon>Fungi incertae sedis</taxon>
        <taxon>Mucoromycota</taxon>
        <taxon>Glomeromycotina</taxon>
        <taxon>Glomeromycetes</taxon>
        <taxon>Diversisporales</taxon>
        <taxon>Gigasporaceae</taxon>
        <taxon>Racocetra</taxon>
    </lineage>
</organism>
<name>A0ACA9S9G5_9GLOM</name>
<keyword evidence="2" id="KW-1185">Reference proteome</keyword>
<dbReference type="EMBL" id="CAJVQC010100456">
    <property type="protein sequence ID" value="CAG8831038.1"/>
    <property type="molecule type" value="Genomic_DNA"/>
</dbReference>
<protein>
    <submittedName>
        <fullName evidence="1">27255_t:CDS:1</fullName>
    </submittedName>
</protein>